<protein>
    <recommendedName>
        <fullName evidence="3">Major tail protein</fullName>
    </recommendedName>
</protein>
<dbReference type="Pfam" id="PF25681">
    <property type="entry name" value="Phage_TTP_17"/>
    <property type="match status" value="1"/>
</dbReference>
<dbReference type="GeneID" id="29066258"/>
<name>A0A173G9A9_9CAUD</name>
<reference evidence="1 2" key="1">
    <citation type="submission" date="2016-05" db="EMBL/GenBank/DDBJ databases">
        <title>Dynamic interactions between prophages, induce lysis in Propionibacterium acnes.</title>
        <authorList>
            <person name="Brown T.L."/>
            <person name="Tucci J."/>
            <person name="Dyson Z.A."/>
            <person name="Petrovski S."/>
        </authorList>
    </citation>
    <scope>NUCLEOTIDE SEQUENCE [LARGE SCALE GENOMIC DNA]</scope>
</reference>
<proteinExistence type="predicted"/>
<dbReference type="Proteomes" id="UP000204227">
    <property type="component" value="Segment"/>
</dbReference>
<evidence type="ECO:0000313" key="1">
    <source>
        <dbReference type="EMBL" id="ANH49876.1"/>
    </source>
</evidence>
<dbReference type="EMBL" id="KU984979">
    <property type="protein sequence ID" value="ANH49876.1"/>
    <property type="molecule type" value="Genomic_DNA"/>
</dbReference>
<organism evidence="1 2">
    <name type="scientific">Propionibacterium phage PFR1</name>
    <dbReference type="NCBI Taxonomy" id="1838137"/>
    <lineage>
        <taxon>Viruses</taxon>
        <taxon>Duplodnaviria</taxon>
        <taxon>Heunggongvirae</taxon>
        <taxon>Uroviricota</taxon>
        <taxon>Caudoviricetes</taxon>
        <taxon>Pulverervirus</taxon>
        <taxon>Pulverervirus PFR1</taxon>
    </lineage>
</organism>
<dbReference type="InterPro" id="IPR058154">
    <property type="entry name" value="Bxb1_TTP-like"/>
</dbReference>
<evidence type="ECO:0008006" key="3">
    <source>
        <dbReference type="Google" id="ProtNLM"/>
    </source>
</evidence>
<dbReference type="RefSeq" id="YP_009287686.1">
    <property type="nucleotide sequence ID" value="NC_031076.1"/>
</dbReference>
<sequence length="199" mass="21887">MSSPVYTSKHFKFCANARIRVAKVGAAVPTDFKTDYSVDWVELGYIDEKGVIIDDTKTMADIKSQQEFYPTAKMINERKHTLQFNLQEWTKDSVSLAFGGGTWATVNGVNQYTPPDPSLVDNRELALDWTVNGVHWRWVVTNGLVTSNTQTTLVKSAEALLPITFEALGSSSMGAAKSADALPWTVFNDDSGFATPKAV</sequence>
<accession>A0A173G9A9</accession>
<evidence type="ECO:0000313" key="2">
    <source>
        <dbReference type="Proteomes" id="UP000204227"/>
    </source>
</evidence>
<dbReference type="KEGG" id="vg:29066258"/>
<keyword evidence="2" id="KW-1185">Reference proteome</keyword>
<gene>
    <name evidence="1" type="ORF">PFR_10</name>
</gene>